<keyword evidence="3" id="KW-0804">Transcription</keyword>
<dbReference type="InterPro" id="IPR009057">
    <property type="entry name" value="Homeodomain-like_sf"/>
</dbReference>
<accession>A0A411DMM5</accession>
<dbReference type="AlphaFoldDB" id="A0A411DMM5"/>
<evidence type="ECO:0000256" key="1">
    <source>
        <dbReference type="ARBA" id="ARBA00023015"/>
    </source>
</evidence>
<dbReference type="GO" id="GO:0043565">
    <property type="term" value="F:sequence-specific DNA binding"/>
    <property type="evidence" value="ECO:0007669"/>
    <property type="project" value="InterPro"/>
</dbReference>
<reference evidence="5" key="1">
    <citation type="submission" date="2019-01" db="EMBL/GenBank/DDBJ databases">
        <title>Whole Genome Sequencing for Putative Detection of Antimicrobial Resistance and Potential Virulence Factors in Chryseobacterium indologenes isolated from Nile Tilapia in Tanzania.</title>
        <authorList>
            <person name="Mwega E."/>
            <person name="Mutoloki S."/>
            <person name="Mugimba K."/>
            <person name="Colquhoun D."/>
            <person name="Mdegela R."/>
            <person name="Evensen O."/>
            <person name="Wasteson Y."/>
        </authorList>
    </citation>
    <scope>NUCLEOTIDE SEQUENCE [LARGE SCALE GENOMIC DNA]</scope>
    <source>
        <strain evidence="5">StR 01</strain>
    </source>
</reference>
<dbReference type="InterPro" id="IPR018060">
    <property type="entry name" value="HTH_AraC"/>
</dbReference>
<feature type="domain" description="HTH araC/xylS-type" evidence="4">
    <location>
        <begin position="1"/>
        <end position="90"/>
    </location>
</feature>
<sequence>MNKNYMFNVSVDAFARLTGRSLSGFKRDFSKIFKMAPKQWLKEKRLKEAYYLIKTQDKKPSDIYLDLGFENLSHFYSSFKKKFGITTTEV</sequence>
<dbReference type="PANTHER" id="PTHR43280:SF2">
    <property type="entry name" value="HTH-TYPE TRANSCRIPTIONAL REGULATOR EXSA"/>
    <property type="match status" value="1"/>
</dbReference>
<dbReference type="PANTHER" id="PTHR43280">
    <property type="entry name" value="ARAC-FAMILY TRANSCRIPTIONAL REGULATOR"/>
    <property type="match status" value="1"/>
</dbReference>
<dbReference type="GO" id="GO:0003700">
    <property type="term" value="F:DNA-binding transcription factor activity"/>
    <property type="evidence" value="ECO:0007669"/>
    <property type="project" value="InterPro"/>
</dbReference>
<dbReference type="PROSITE" id="PS01124">
    <property type="entry name" value="HTH_ARAC_FAMILY_2"/>
    <property type="match status" value="1"/>
</dbReference>
<evidence type="ECO:0000313" key="5">
    <source>
        <dbReference type="EMBL" id="QBA21629.1"/>
    </source>
</evidence>
<protein>
    <submittedName>
        <fullName evidence="5">AraC family transcriptional regulator</fullName>
    </submittedName>
</protein>
<dbReference type="SMART" id="SM00342">
    <property type="entry name" value="HTH_ARAC"/>
    <property type="match status" value="1"/>
</dbReference>
<proteinExistence type="predicted"/>
<keyword evidence="2" id="KW-0238">DNA-binding</keyword>
<dbReference type="EMBL" id="CP035532">
    <property type="protein sequence ID" value="QBA21629.1"/>
    <property type="molecule type" value="Genomic_DNA"/>
</dbReference>
<name>A0A411DMM5_CHRID</name>
<evidence type="ECO:0000256" key="2">
    <source>
        <dbReference type="ARBA" id="ARBA00023125"/>
    </source>
</evidence>
<dbReference type="Pfam" id="PF12833">
    <property type="entry name" value="HTH_18"/>
    <property type="match status" value="1"/>
</dbReference>
<evidence type="ECO:0000259" key="4">
    <source>
        <dbReference type="PROSITE" id="PS01124"/>
    </source>
</evidence>
<evidence type="ECO:0000256" key="3">
    <source>
        <dbReference type="ARBA" id="ARBA00023163"/>
    </source>
</evidence>
<gene>
    <name evidence="5" type="ORF">EU348_10625</name>
</gene>
<keyword evidence="1" id="KW-0805">Transcription regulation</keyword>
<dbReference type="SUPFAM" id="SSF46689">
    <property type="entry name" value="Homeodomain-like"/>
    <property type="match status" value="1"/>
</dbReference>
<organism evidence="5">
    <name type="scientific">Chryseobacterium indologenes</name>
    <name type="common">Flavobacterium indologenes</name>
    <dbReference type="NCBI Taxonomy" id="253"/>
    <lineage>
        <taxon>Bacteria</taxon>
        <taxon>Pseudomonadati</taxon>
        <taxon>Bacteroidota</taxon>
        <taxon>Flavobacteriia</taxon>
        <taxon>Flavobacteriales</taxon>
        <taxon>Weeksellaceae</taxon>
        <taxon>Chryseobacterium group</taxon>
        <taxon>Chryseobacterium</taxon>
    </lineage>
</organism>
<dbReference type="Gene3D" id="1.10.10.60">
    <property type="entry name" value="Homeodomain-like"/>
    <property type="match status" value="2"/>
</dbReference>